<feature type="transmembrane region" description="Helical" evidence="9">
    <location>
        <begin position="242"/>
        <end position="273"/>
    </location>
</feature>
<feature type="transmembrane region" description="Helical" evidence="9">
    <location>
        <begin position="342"/>
        <end position="368"/>
    </location>
</feature>
<feature type="transmembrane region" description="Helical" evidence="9">
    <location>
        <begin position="380"/>
        <end position="400"/>
    </location>
</feature>
<feature type="transmembrane region" description="Helical" evidence="9">
    <location>
        <begin position="189"/>
        <end position="212"/>
    </location>
</feature>
<keyword evidence="3" id="KW-1003">Cell membrane</keyword>
<evidence type="ECO:0000256" key="4">
    <source>
        <dbReference type="ARBA" id="ARBA00022519"/>
    </source>
</evidence>
<keyword evidence="5 9" id="KW-0812">Transmembrane</keyword>
<dbReference type="EMBL" id="JADEYS010000017">
    <property type="protein sequence ID" value="MBE9398693.1"/>
    <property type="molecule type" value="Genomic_DNA"/>
</dbReference>
<dbReference type="Pfam" id="PF04143">
    <property type="entry name" value="Sulf_transp"/>
    <property type="match status" value="1"/>
</dbReference>
<sequence length="412" mass="44507">MSSVNTAVSDTSTVKSIESKLILIFSFVLLGGGLLWLQQDVSEKQALLLLVGTLLGVTLYHAAFGFTTAWRHFIINRRGKGLRAQMLMLAVGVCLFFPALSVGELFGTEVRGFIRPLGWSVLVGAFIFGIGMQLGNGCASGNLYHVGGGQLRAIPSMIGFTIGALWATKDYEWWTGLPQIAPVSLVDDLGVFLAIGVNLALFASIAAFTIWLEKRYHGNVEKDDAGRGRSMAQRLISGPWPFIWGAVALALLNFVTLAMIGNPWAVAVAYPLWGAKLAMLLELELELDFWTYWLQPGRETALGEPLQYDAFSVINIGVVLGALIAASLAGKFSLQWRLPWQHWLAAILGGLMLGYGATIAFGCNIGAYFGGIVSGSLHGWLWLVAAFIGSLLGTYLRPLFALPNETCSRSAC</sequence>
<feature type="transmembrane region" description="Helical" evidence="9">
    <location>
        <begin position="45"/>
        <end position="66"/>
    </location>
</feature>
<evidence type="ECO:0000313" key="10">
    <source>
        <dbReference type="EMBL" id="MBE9398693.1"/>
    </source>
</evidence>
<reference evidence="10" key="1">
    <citation type="submission" date="2020-10" db="EMBL/GenBank/DDBJ databases">
        <title>Bacterium isolated from coastal waters sediment.</title>
        <authorList>
            <person name="Chen R.-J."/>
            <person name="Lu D.-C."/>
            <person name="Zhu K.-L."/>
            <person name="Du Z.-J."/>
        </authorList>
    </citation>
    <scope>NUCLEOTIDE SEQUENCE</scope>
    <source>
        <strain evidence="10">N1Y112</strain>
    </source>
</reference>
<organism evidence="10 11">
    <name type="scientific">Pontibacterium sinense</name>
    <dbReference type="NCBI Taxonomy" id="2781979"/>
    <lineage>
        <taxon>Bacteria</taxon>
        <taxon>Pseudomonadati</taxon>
        <taxon>Pseudomonadota</taxon>
        <taxon>Gammaproteobacteria</taxon>
        <taxon>Oceanospirillales</taxon>
        <taxon>Oceanospirillaceae</taxon>
        <taxon>Pontibacterium</taxon>
    </lineage>
</organism>
<evidence type="ECO:0000256" key="1">
    <source>
        <dbReference type="ARBA" id="ARBA00004429"/>
    </source>
</evidence>
<keyword evidence="11" id="KW-1185">Reference proteome</keyword>
<feature type="transmembrane region" description="Helical" evidence="9">
    <location>
        <begin position="21"/>
        <end position="39"/>
    </location>
</feature>
<comment type="similarity">
    <text evidence="8">Belongs to the TsuA/YedE (TC 9.B.102) family.</text>
</comment>
<proteinExistence type="inferred from homology"/>
<dbReference type="Proteomes" id="UP000640333">
    <property type="component" value="Unassembled WGS sequence"/>
</dbReference>
<dbReference type="AlphaFoldDB" id="A0A8J7FIZ6"/>
<dbReference type="RefSeq" id="WP_193954388.1">
    <property type="nucleotide sequence ID" value="NZ_JADEYS010000017.1"/>
</dbReference>
<comment type="subcellular location">
    <subcellularLocation>
        <location evidence="1">Cell inner membrane</location>
        <topology evidence="1">Multi-pass membrane protein</topology>
    </subcellularLocation>
</comment>
<evidence type="ECO:0000313" key="11">
    <source>
        <dbReference type="Proteomes" id="UP000640333"/>
    </source>
</evidence>
<dbReference type="GO" id="GO:0005886">
    <property type="term" value="C:plasma membrane"/>
    <property type="evidence" value="ECO:0007669"/>
    <property type="project" value="UniProtKB-SubCell"/>
</dbReference>
<feature type="transmembrane region" description="Helical" evidence="9">
    <location>
        <begin position="151"/>
        <end position="169"/>
    </location>
</feature>
<evidence type="ECO:0000256" key="9">
    <source>
        <dbReference type="SAM" id="Phobius"/>
    </source>
</evidence>
<accession>A0A8J7FIZ6</accession>
<dbReference type="InterPro" id="IPR007272">
    <property type="entry name" value="Sulf_transp_TsuA/YedE"/>
</dbReference>
<dbReference type="PANTHER" id="PTHR30574:SF1">
    <property type="entry name" value="SULPHUR TRANSPORT DOMAIN-CONTAINING PROTEIN"/>
    <property type="match status" value="1"/>
</dbReference>
<evidence type="ECO:0000256" key="6">
    <source>
        <dbReference type="ARBA" id="ARBA00022989"/>
    </source>
</evidence>
<feature type="transmembrane region" description="Helical" evidence="9">
    <location>
        <begin position="87"/>
        <end position="107"/>
    </location>
</feature>
<feature type="transmembrane region" description="Helical" evidence="9">
    <location>
        <begin position="119"/>
        <end position="139"/>
    </location>
</feature>
<evidence type="ECO:0000256" key="3">
    <source>
        <dbReference type="ARBA" id="ARBA00022475"/>
    </source>
</evidence>
<keyword evidence="2" id="KW-0813">Transport</keyword>
<feature type="transmembrane region" description="Helical" evidence="9">
    <location>
        <begin position="310"/>
        <end position="330"/>
    </location>
</feature>
<protein>
    <submittedName>
        <fullName evidence="10">YeeE/YedE family protein</fullName>
    </submittedName>
</protein>
<dbReference type="PANTHER" id="PTHR30574">
    <property type="entry name" value="INNER MEMBRANE PROTEIN YEDE"/>
    <property type="match status" value="1"/>
</dbReference>
<comment type="caution">
    <text evidence="10">The sequence shown here is derived from an EMBL/GenBank/DDBJ whole genome shotgun (WGS) entry which is preliminary data.</text>
</comment>
<evidence type="ECO:0000256" key="5">
    <source>
        <dbReference type="ARBA" id="ARBA00022692"/>
    </source>
</evidence>
<gene>
    <name evidence="10" type="ORF">IOQ59_15650</name>
</gene>
<evidence type="ECO:0000256" key="8">
    <source>
        <dbReference type="ARBA" id="ARBA00035655"/>
    </source>
</evidence>
<evidence type="ECO:0000256" key="7">
    <source>
        <dbReference type="ARBA" id="ARBA00023136"/>
    </source>
</evidence>
<keyword evidence="6 9" id="KW-1133">Transmembrane helix</keyword>
<evidence type="ECO:0000256" key="2">
    <source>
        <dbReference type="ARBA" id="ARBA00022448"/>
    </source>
</evidence>
<keyword evidence="4" id="KW-0997">Cell inner membrane</keyword>
<name>A0A8J7FIZ6_9GAMM</name>
<keyword evidence="7 9" id="KW-0472">Membrane</keyword>